<dbReference type="InterPro" id="IPR045339">
    <property type="entry name" value="DUF6534"/>
</dbReference>
<dbReference type="InParanoid" id="J4HXQ7"/>
<dbReference type="EMBL" id="HE797113">
    <property type="protein sequence ID" value="CCM03417.1"/>
    <property type="molecule type" value="Genomic_DNA"/>
</dbReference>
<dbReference type="RefSeq" id="XP_012182700.1">
    <property type="nucleotide sequence ID" value="XM_012327310.1"/>
</dbReference>
<name>J4HXQ7_9APHY</name>
<keyword evidence="1" id="KW-0812">Transmembrane</keyword>
<feature type="transmembrane region" description="Helical" evidence="1">
    <location>
        <begin position="190"/>
        <end position="215"/>
    </location>
</feature>
<dbReference type="Proteomes" id="UP000006352">
    <property type="component" value="Unassembled WGS sequence"/>
</dbReference>
<dbReference type="PANTHER" id="PTHR40465:SF1">
    <property type="entry name" value="DUF6534 DOMAIN-CONTAINING PROTEIN"/>
    <property type="match status" value="1"/>
</dbReference>
<evidence type="ECO:0000256" key="1">
    <source>
        <dbReference type="SAM" id="Phobius"/>
    </source>
</evidence>
<proteinExistence type="predicted"/>
<feature type="transmembrane region" description="Helical" evidence="1">
    <location>
        <begin position="50"/>
        <end position="71"/>
    </location>
</feature>
<dbReference type="GeneID" id="24098328"/>
<keyword evidence="4" id="KW-1185">Reference proteome</keyword>
<dbReference type="OrthoDB" id="3270417at2759"/>
<protein>
    <recommendedName>
        <fullName evidence="2">DUF6534 domain-containing protein</fullName>
    </recommendedName>
</protein>
<reference evidence="3 4" key="1">
    <citation type="journal article" date="2012" name="Appl. Environ. Microbiol.">
        <title>Short-read sequencing for genomic analysis of the brown rot fungus Fibroporia radiculosa.</title>
        <authorList>
            <person name="Tang J.D."/>
            <person name="Perkins A.D."/>
            <person name="Sonstegard T.S."/>
            <person name="Schroeder S.G."/>
            <person name="Burgess S.C."/>
            <person name="Diehl S.V."/>
        </authorList>
    </citation>
    <scope>NUCLEOTIDE SEQUENCE [LARGE SCALE GENOMIC DNA]</scope>
    <source>
        <strain evidence="3 4">TFFH 294</strain>
    </source>
</reference>
<evidence type="ECO:0000313" key="3">
    <source>
        <dbReference type="EMBL" id="CCM03417.1"/>
    </source>
</evidence>
<dbReference type="Pfam" id="PF20152">
    <property type="entry name" value="DUF6534"/>
    <property type="match status" value="1"/>
</dbReference>
<accession>J4HXQ7</accession>
<keyword evidence="1" id="KW-1133">Transmembrane helix</keyword>
<evidence type="ECO:0000259" key="2">
    <source>
        <dbReference type="Pfam" id="PF20152"/>
    </source>
</evidence>
<gene>
    <name evidence="3" type="ORF">FIBRA_05548</name>
</gene>
<feature type="transmembrane region" description="Helical" evidence="1">
    <location>
        <begin position="12"/>
        <end position="38"/>
    </location>
</feature>
<feature type="transmembrane region" description="Helical" evidence="1">
    <location>
        <begin position="235"/>
        <end position="257"/>
    </location>
</feature>
<feature type="domain" description="DUF6534" evidence="2">
    <location>
        <begin position="203"/>
        <end position="290"/>
    </location>
</feature>
<evidence type="ECO:0000313" key="4">
    <source>
        <dbReference type="Proteomes" id="UP000006352"/>
    </source>
</evidence>
<dbReference type="HOGENOM" id="CLU_046025_5_2_1"/>
<dbReference type="STRING" id="599839.J4HXQ7"/>
<dbReference type="PANTHER" id="PTHR40465">
    <property type="entry name" value="CHROMOSOME 1, WHOLE GENOME SHOTGUN SEQUENCE"/>
    <property type="match status" value="1"/>
</dbReference>
<keyword evidence="1" id="KW-0472">Membrane</keyword>
<feature type="transmembrane region" description="Helical" evidence="1">
    <location>
        <begin position="158"/>
        <end position="178"/>
    </location>
</feature>
<sequence>MSAAASPSIEEIIGGFTLGIDIAIILYGIVTAQAYFYWWTSQDDSSLVRSLVASVWVLETIHTVFCLYMSYHYTIIDFGDLEGILQITWSAGATVFVEAWFRGGTSVCFLAVSHVLSPQLFYLANLDIEQRISFPSLHTSEPLFPQILEYLGLNTTKAILLFMRIVFGLATASLLWKFNTWVEFRTFHGLLVTFTCGISLSGILDVLIALSQIYYLWTSRTGHTVTDNLVRTLMAYIINTGALTMCISISLIATFWAPALKNSLLFGGLVEIQSKLYANSLIAMLNARQHFKAERQHSSNLVEIELHNVSRESARPRNIEIFRDTTEVTDHSLSKHSTTGKD</sequence>
<organism evidence="3 4">
    <name type="scientific">Fibroporia radiculosa</name>
    <dbReference type="NCBI Taxonomy" id="599839"/>
    <lineage>
        <taxon>Eukaryota</taxon>
        <taxon>Fungi</taxon>
        <taxon>Dikarya</taxon>
        <taxon>Basidiomycota</taxon>
        <taxon>Agaricomycotina</taxon>
        <taxon>Agaricomycetes</taxon>
        <taxon>Polyporales</taxon>
        <taxon>Fibroporiaceae</taxon>
        <taxon>Fibroporia</taxon>
    </lineage>
</organism>
<dbReference type="AlphaFoldDB" id="J4HXQ7"/>